<dbReference type="AlphaFoldDB" id="A0A498QJV6"/>
<keyword evidence="2" id="KW-1185">Reference proteome</keyword>
<name>A0A498QJV6_9MYCO</name>
<proteinExistence type="predicted"/>
<reference evidence="1 2" key="1">
    <citation type="submission" date="2018-09" db="EMBL/GenBank/DDBJ databases">
        <authorList>
            <person name="Tagini F."/>
        </authorList>
    </citation>
    <scope>NUCLEOTIDE SEQUENCE [LARGE SCALE GENOMIC DNA]</scope>
    <source>
        <strain evidence="1 2">MK13</strain>
    </source>
</reference>
<evidence type="ECO:0000313" key="2">
    <source>
        <dbReference type="Proteomes" id="UP000267289"/>
    </source>
</evidence>
<sequence length="154" mass="16536">MSVGGGILPRMADTWESRDLPVLKAAVELYEESGRRLRASAIEKATGFDTETVQRALRALYREPYFEEATGSFGGEIIFVGEPTGEALRVAGQWPSPEVQLQRLIAAFEAVAADDSRPEEERSRAKKIGLWLTGALQQVAIGALGGAGGNLMTG</sequence>
<protein>
    <submittedName>
        <fullName evidence="1">Uncharacterized protein</fullName>
    </submittedName>
</protein>
<gene>
    <name evidence="1" type="ORF">LAUMK13_05709</name>
</gene>
<accession>A0A498QJV6</accession>
<organism evidence="1 2">
    <name type="scientific">Mycobacterium innocens</name>
    <dbReference type="NCBI Taxonomy" id="2341083"/>
    <lineage>
        <taxon>Bacteria</taxon>
        <taxon>Bacillati</taxon>
        <taxon>Actinomycetota</taxon>
        <taxon>Actinomycetes</taxon>
        <taxon>Mycobacteriales</taxon>
        <taxon>Mycobacteriaceae</taxon>
        <taxon>Mycobacterium</taxon>
    </lineage>
</organism>
<dbReference type="EMBL" id="UPHQ01000317">
    <property type="protein sequence ID" value="VBA46651.1"/>
    <property type="molecule type" value="Genomic_DNA"/>
</dbReference>
<dbReference type="Proteomes" id="UP000267289">
    <property type="component" value="Unassembled WGS sequence"/>
</dbReference>
<evidence type="ECO:0000313" key="1">
    <source>
        <dbReference type="EMBL" id="VBA46651.1"/>
    </source>
</evidence>